<keyword evidence="5" id="KW-0067">ATP-binding</keyword>
<evidence type="ECO:0000259" key="6">
    <source>
        <dbReference type="PROSITE" id="PS50011"/>
    </source>
</evidence>
<proteinExistence type="predicted"/>
<sequence length="195" mass="21781">MLYCFTLDPFLSHKTTLTSSRVALRSLSLFVVPQNLILMGLTPEEGVKLVDFGLSRIIHEDTELTHIMGTPDYVAPEIINFEPVGLATDMSIGVLTYVLLSGYTPFGGDTDQETFVNITQGDFDFPEEYFSTVSHQAKDFISGLLLKSPKLQVTTDADADANIWFLGCHSYVIQVFLDSEPRSGNVIRTRYHYTV</sequence>
<evidence type="ECO:0000256" key="3">
    <source>
        <dbReference type="ARBA" id="ARBA00022741"/>
    </source>
</evidence>
<dbReference type="GO" id="GO:0043065">
    <property type="term" value="P:positive regulation of apoptotic process"/>
    <property type="evidence" value="ECO:0007669"/>
    <property type="project" value="TreeGrafter"/>
</dbReference>
<dbReference type="InterPro" id="IPR011009">
    <property type="entry name" value="Kinase-like_dom_sf"/>
</dbReference>
<protein>
    <submittedName>
        <fullName evidence="7">Serine/threonine-protein kinase 17A</fullName>
    </submittedName>
</protein>
<keyword evidence="3" id="KW-0547">Nucleotide-binding</keyword>
<keyword evidence="8" id="KW-1185">Reference proteome</keyword>
<dbReference type="Gene3D" id="1.10.510.10">
    <property type="entry name" value="Transferase(Phosphotransferase) domain 1"/>
    <property type="match status" value="1"/>
</dbReference>
<dbReference type="AlphaFoldDB" id="A0A5N5T816"/>
<keyword evidence="2" id="KW-0808">Transferase</keyword>
<dbReference type="OrthoDB" id="74764at2759"/>
<evidence type="ECO:0000256" key="5">
    <source>
        <dbReference type="ARBA" id="ARBA00022840"/>
    </source>
</evidence>
<evidence type="ECO:0000256" key="4">
    <source>
        <dbReference type="ARBA" id="ARBA00022777"/>
    </source>
</evidence>
<reference evidence="7 8" key="1">
    <citation type="journal article" date="2019" name="PLoS Biol.">
        <title>Sex chromosomes control vertical transmission of feminizing Wolbachia symbionts in an isopod.</title>
        <authorList>
            <person name="Becking T."/>
            <person name="Chebbi M.A."/>
            <person name="Giraud I."/>
            <person name="Moumen B."/>
            <person name="Laverre T."/>
            <person name="Caubet Y."/>
            <person name="Peccoud J."/>
            <person name="Gilbert C."/>
            <person name="Cordaux R."/>
        </authorList>
    </citation>
    <scope>NUCLEOTIDE SEQUENCE [LARGE SCALE GENOMIC DNA]</scope>
    <source>
        <strain evidence="7">ANa2</strain>
        <tissue evidence="7">Whole body excluding digestive tract and cuticle</tissue>
    </source>
</reference>
<gene>
    <name evidence="7" type="primary">STK17A</name>
    <name evidence="7" type="ORF">Anas_10025</name>
</gene>
<dbReference type="EMBL" id="SEYY01006774">
    <property type="protein sequence ID" value="KAB7502761.1"/>
    <property type="molecule type" value="Genomic_DNA"/>
</dbReference>
<dbReference type="Proteomes" id="UP000326759">
    <property type="component" value="Unassembled WGS sequence"/>
</dbReference>
<dbReference type="InterPro" id="IPR000719">
    <property type="entry name" value="Prot_kinase_dom"/>
</dbReference>
<evidence type="ECO:0000313" key="7">
    <source>
        <dbReference type="EMBL" id="KAB7502761.1"/>
    </source>
</evidence>
<organism evidence="7 8">
    <name type="scientific">Armadillidium nasatum</name>
    <dbReference type="NCBI Taxonomy" id="96803"/>
    <lineage>
        <taxon>Eukaryota</taxon>
        <taxon>Metazoa</taxon>
        <taxon>Ecdysozoa</taxon>
        <taxon>Arthropoda</taxon>
        <taxon>Crustacea</taxon>
        <taxon>Multicrustacea</taxon>
        <taxon>Malacostraca</taxon>
        <taxon>Eumalacostraca</taxon>
        <taxon>Peracarida</taxon>
        <taxon>Isopoda</taxon>
        <taxon>Oniscidea</taxon>
        <taxon>Crinocheta</taxon>
        <taxon>Armadillidiidae</taxon>
        <taxon>Armadillidium</taxon>
    </lineage>
</organism>
<dbReference type="GO" id="GO:0004674">
    <property type="term" value="F:protein serine/threonine kinase activity"/>
    <property type="evidence" value="ECO:0007669"/>
    <property type="project" value="UniProtKB-KW"/>
</dbReference>
<dbReference type="GO" id="GO:0035556">
    <property type="term" value="P:intracellular signal transduction"/>
    <property type="evidence" value="ECO:0007669"/>
    <property type="project" value="TreeGrafter"/>
</dbReference>
<dbReference type="Pfam" id="PF00069">
    <property type="entry name" value="Pkinase"/>
    <property type="match status" value="1"/>
</dbReference>
<keyword evidence="4 7" id="KW-0418">Kinase</keyword>
<accession>A0A5N5T816</accession>
<dbReference type="GO" id="GO:0005634">
    <property type="term" value="C:nucleus"/>
    <property type="evidence" value="ECO:0007669"/>
    <property type="project" value="TreeGrafter"/>
</dbReference>
<dbReference type="GO" id="GO:0005524">
    <property type="term" value="F:ATP binding"/>
    <property type="evidence" value="ECO:0007669"/>
    <property type="project" value="UniProtKB-KW"/>
</dbReference>
<evidence type="ECO:0000256" key="2">
    <source>
        <dbReference type="ARBA" id="ARBA00022679"/>
    </source>
</evidence>
<dbReference type="PROSITE" id="PS50011">
    <property type="entry name" value="PROTEIN_KINASE_DOM"/>
    <property type="match status" value="1"/>
</dbReference>
<feature type="domain" description="Protein kinase" evidence="6">
    <location>
        <begin position="1"/>
        <end position="165"/>
    </location>
</feature>
<dbReference type="SUPFAM" id="SSF56112">
    <property type="entry name" value="Protein kinase-like (PK-like)"/>
    <property type="match status" value="1"/>
</dbReference>
<evidence type="ECO:0000256" key="1">
    <source>
        <dbReference type="ARBA" id="ARBA00022527"/>
    </source>
</evidence>
<dbReference type="PANTHER" id="PTHR24342">
    <property type="entry name" value="SERINE/THREONINE-PROTEIN KINASE 17"/>
    <property type="match status" value="1"/>
</dbReference>
<dbReference type="SMART" id="SM00220">
    <property type="entry name" value="S_TKc"/>
    <property type="match status" value="1"/>
</dbReference>
<evidence type="ECO:0000313" key="8">
    <source>
        <dbReference type="Proteomes" id="UP000326759"/>
    </source>
</evidence>
<dbReference type="PANTHER" id="PTHR24342:SF14">
    <property type="entry name" value="DEATH-ASSOCIATED PROTEIN KINASE DAPK-1"/>
    <property type="match status" value="1"/>
</dbReference>
<comment type="caution">
    <text evidence="7">The sequence shown here is derived from an EMBL/GenBank/DDBJ whole genome shotgun (WGS) entry which is preliminary data.</text>
</comment>
<name>A0A5N5T816_9CRUS</name>
<keyword evidence="1" id="KW-0723">Serine/threonine-protein kinase</keyword>